<sequence>MEQEQKFGKYFGVCASFHHSKACLCPTCSLRPNYGNIMYCAKGSCPTYGSGDENGALGTIVEAEDFENEKEDNTVCICGKCAVYKQFAMVGEEFCRGTD</sequence>
<evidence type="ECO:0000313" key="2">
    <source>
        <dbReference type="Proteomes" id="UP001302978"/>
    </source>
</evidence>
<dbReference type="Proteomes" id="UP001302978">
    <property type="component" value="Chromosome"/>
</dbReference>
<dbReference type="EMBL" id="CP131059">
    <property type="protein sequence ID" value="WNY22856.1"/>
    <property type="molecule type" value="Genomic_DNA"/>
</dbReference>
<dbReference type="GeneID" id="85194576"/>
<accession>A0AA96UYA1</accession>
<dbReference type="KEGG" id="mehf:MmiHf6_01410"/>
<dbReference type="RefSeq" id="WP_316557824.1">
    <property type="nucleotide sequence ID" value="NZ_CP131059.1"/>
</dbReference>
<gene>
    <name evidence="1" type="ORF">MmiHf6_01410</name>
</gene>
<dbReference type="Pfam" id="PF10967">
    <property type="entry name" value="DUF2769"/>
    <property type="match status" value="1"/>
</dbReference>
<keyword evidence="2" id="KW-1185">Reference proteome</keyword>
<evidence type="ECO:0008006" key="3">
    <source>
        <dbReference type="Google" id="ProtNLM"/>
    </source>
</evidence>
<name>A0AA96UYA1_9EURY</name>
<reference evidence="1 2" key="1">
    <citation type="submission" date="2023-07" db="EMBL/GenBank/DDBJ databases">
        <title>Closed genoem sequence of Methanomicrococcus sp. Hf6.</title>
        <authorList>
            <person name="Poehlein A."/>
            <person name="Protasov E."/>
            <person name="Platt K."/>
            <person name="Reeh H."/>
            <person name="Daniel R."/>
            <person name="Brune A."/>
        </authorList>
    </citation>
    <scope>NUCLEOTIDE SEQUENCE [LARGE SCALE GENOMIC DNA]</scope>
    <source>
        <strain evidence="1 2">Hf6</strain>
    </source>
</reference>
<proteinExistence type="predicted"/>
<protein>
    <recommendedName>
        <fullName evidence="3">DUF2769 domain-containing protein</fullName>
    </recommendedName>
</protein>
<dbReference type="AlphaFoldDB" id="A0AA96UYA1"/>
<dbReference type="InterPro" id="IPR020075">
    <property type="entry name" value="Uncharacterised_AF2234"/>
</dbReference>
<evidence type="ECO:0000313" key="1">
    <source>
        <dbReference type="EMBL" id="WNY22856.1"/>
    </source>
</evidence>
<organism evidence="1 2">
    <name type="scientific">Methanimicrococcus hongohii</name>
    <dbReference type="NCBI Taxonomy" id="3028295"/>
    <lineage>
        <taxon>Archaea</taxon>
        <taxon>Methanobacteriati</taxon>
        <taxon>Methanobacteriota</taxon>
        <taxon>Stenosarchaea group</taxon>
        <taxon>Methanomicrobia</taxon>
        <taxon>Methanosarcinales</taxon>
        <taxon>Methanosarcinaceae</taxon>
        <taxon>Methanimicrococcus</taxon>
    </lineage>
</organism>